<sequence>MILNFKERRSIMDIMMLILAILAGALFPIQGSVNGLLRGEVGNPFVSGAISNTIGMLIMLILAYLTRQQMPISAPETTSQNWYMWLGGLISALVVSANIIIPPYIGFSTFLSIYMVSQLVISVLIDHYALFGAVHHPASFNTVIGIVFLGMGIYFIVYRNA</sequence>
<keyword evidence="1" id="KW-1133">Transmembrane helix</keyword>
<proteinExistence type="predicted"/>
<dbReference type="GO" id="GO:0005886">
    <property type="term" value="C:plasma membrane"/>
    <property type="evidence" value="ECO:0007669"/>
    <property type="project" value="TreeGrafter"/>
</dbReference>
<dbReference type="PANTHER" id="PTHR34821">
    <property type="entry name" value="INNER MEMBRANE PROTEIN YDCZ"/>
    <property type="match status" value="1"/>
</dbReference>
<keyword evidence="3" id="KW-1185">Reference proteome</keyword>
<dbReference type="Proteomes" id="UP000263232">
    <property type="component" value="Chromosome"/>
</dbReference>
<dbReference type="Pfam" id="PF04657">
    <property type="entry name" value="DMT_YdcZ"/>
    <property type="match status" value="1"/>
</dbReference>
<feature type="transmembrane region" description="Helical" evidence="1">
    <location>
        <begin position="138"/>
        <end position="157"/>
    </location>
</feature>
<evidence type="ECO:0008006" key="4">
    <source>
        <dbReference type="Google" id="ProtNLM"/>
    </source>
</evidence>
<name>A0A347WIV5_9LACT</name>
<dbReference type="AlphaFoldDB" id="A0A347WIV5"/>
<feature type="transmembrane region" description="Helical" evidence="1">
    <location>
        <begin position="45"/>
        <end position="65"/>
    </location>
</feature>
<dbReference type="EMBL" id="CP023434">
    <property type="protein sequence ID" value="AXY25012.1"/>
    <property type="molecule type" value="Genomic_DNA"/>
</dbReference>
<dbReference type="PANTHER" id="PTHR34821:SF2">
    <property type="entry name" value="INNER MEMBRANE PROTEIN YDCZ"/>
    <property type="match status" value="1"/>
</dbReference>
<feature type="transmembrane region" description="Helical" evidence="1">
    <location>
        <begin position="85"/>
        <end position="105"/>
    </location>
</feature>
<evidence type="ECO:0000313" key="3">
    <source>
        <dbReference type="Proteomes" id="UP000263232"/>
    </source>
</evidence>
<keyword evidence="1" id="KW-0812">Transmembrane</keyword>
<reference evidence="2 3" key="1">
    <citation type="submission" date="2017-09" db="EMBL/GenBank/DDBJ databases">
        <title>Complete genome sequence of Oxytococcus suis strain ZY16052.</title>
        <authorList>
            <person name="Li F."/>
        </authorList>
    </citation>
    <scope>NUCLEOTIDE SEQUENCE [LARGE SCALE GENOMIC DNA]</scope>
    <source>
        <strain evidence="2 3">ZY16052</strain>
    </source>
</reference>
<accession>A0A347WIV5</accession>
<evidence type="ECO:0000256" key="1">
    <source>
        <dbReference type="SAM" id="Phobius"/>
    </source>
</evidence>
<evidence type="ECO:0000313" key="2">
    <source>
        <dbReference type="EMBL" id="AXY25012.1"/>
    </source>
</evidence>
<protein>
    <recommendedName>
        <fullName evidence="4">EamA-like transporter family protein</fullName>
    </recommendedName>
</protein>
<dbReference type="KEGG" id="abae:CL176_02650"/>
<dbReference type="OrthoDB" id="7864805at2"/>
<feature type="transmembrane region" description="Helical" evidence="1">
    <location>
        <begin position="111"/>
        <end position="131"/>
    </location>
</feature>
<keyword evidence="1" id="KW-0472">Membrane</keyword>
<gene>
    <name evidence="2" type="ORF">CL176_02650</name>
</gene>
<organism evidence="2 3">
    <name type="scientific">Suicoccus acidiformans</name>
    <dbReference type="NCBI Taxonomy" id="2036206"/>
    <lineage>
        <taxon>Bacteria</taxon>
        <taxon>Bacillati</taxon>
        <taxon>Bacillota</taxon>
        <taxon>Bacilli</taxon>
        <taxon>Lactobacillales</taxon>
        <taxon>Aerococcaceae</taxon>
        <taxon>Suicoccus</taxon>
    </lineage>
</organism>
<dbReference type="InterPro" id="IPR006750">
    <property type="entry name" value="YdcZ"/>
</dbReference>